<name>A0A423PRY6_9GAMM</name>
<dbReference type="EMBL" id="AYKF01000088">
    <property type="protein sequence ID" value="ROO28281.1"/>
    <property type="molecule type" value="Genomic_DNA"/>
</dbReference>
<dbReference type="Proteomes" id="UP000285123">
    <property type="component" value="Unassembled WGS sequence"/>
</dbReference>
<dbReference type="AlphaFoldDB" id="A0A423PRY6"/>
<evidence type="ECO:0000313" key="1">
    <source>
        <dbReference type="EMBL" id="ROO28281.1"/>
    </source>
</evidence>
<comment type="caution">
    <text evidence="1">The sequence shown here is derived from an EMBL/GenBank/DDBJ whole genome shotgun (WGS) entry which is preliminary data.</text>
</comment>
<sequence>MPDDVHCDATPGRFDLREFQRRSVRAPAVRVACMDMDIEHVGSGLGVSATVDMAAFVIMAGDRHMAGDERALLILSALLPAVSMATWGIECEPAMDVRGRNLYSTEIADKAGVALAAVTWRQTIELGVEDIAPGDAVRDVWIGFQPEEFPEDYVHVIHTEGSDDA</sequence>
<protein>
    <submittedName>
        <fullName evidence="1">Uncharacterized protein</fullName>
    </submittedName>
</protein>
<proteinExistence type="predicted"/>
<reference evidence="1 2" key="1">
    <citation type="submission" date="2013-10" db="EMBL/GenBank/DDBJ databases">
        <title>Salinisphaera halophila YIM 95161 Genome Sequencing.</title>
        <authorList>
            <person name="Lai Q."/>
            <person name="Li C."/>
            <person name="Shao Z."/>
        </authorList>
    </citation>
    <scope>NUCLEOTIDE SEQUENCE [LARGE SCALE GENOMIC DNA]</scope>
    <source>
        <strain evidence="1 2">YIM 95161</strain>
    </source>
</reference>
<gene>
    <name evidence="1" type="ORF">SAHL_10850</name>
</gene>
<evidence type="ECO:0000313" key="2">
    <source>
        <dbReference type="Proteomes" id="UP000285123"/>
    </source>
</evidence>
<accession>A0A423PRY6</accession>
<organism evidence="1 2">
    <name type="scientific">Salinisphaera orenii YIM 95161</name>
    <dbReference type="NCBI Taxonomy" id="1051139"/>
    <lineage>
        <taxon>Bacteria</taxon>
        <taxon>Pseudomonadati</taxon>
        <taxon>Pseudomonadota</taxon>
        <taxon>Gammaproteobacteria</taxon>
        <taxon>Salinisphaerales</taxon>
        <taxon>Salinisphaeraceae</taxon>
        <taxon>Salinisphaera</taxon>
    </lineage>
</organism>